<dbReference type="InterPro" id="IPR013341">
    <property type="entry name" value="Mandelate_racemase_N_dom"/>
</dbReference>
<comment type="caution">
    <text evidence="3">The sequence shown here is derived from an EMBL/GenBank/DDBJ whole genome shotgun (WGS) entry which is preliminary data.</text>
</comment>
<dbReference type="InterPro" id="IPR029065">
    <property type="entry name" value="Enolase_C-like"/>
</dbReference>
<dbReference type="PROSITE" id="PS00909">
    <property type="entry name" value="MR_MLE_2"/>
    <property type="match status" value="1"/>
</dbReference>
<organism evidence="3 4">
    <name type="scientific">Prauserella salsuginis</name>
    <dbReference type="NCBI Taxonomy" id="387889"/>
    <lineage>
        <taxon>Bacteria</taxon>
        <taxon>Bacillati</taxon>
        <taxon>Actinomycetota</taxon>
        <taxon>Actinomycetes</taxon>
        <taxon>Pseudonocardiales</taxon>
        <taxon>Pseudonocardiaceae</taxon>
        <taxon>Prauserella</taxon>
        <taxon>Prauserella salsuginis group</taxon>
    </lineage>
</organism>
<proteinExistence type="predicted"/>
<evidence type="ECO:0000259" key="2">
    <source>
        <dbReference type="SMART" id="SM00922"/>
    </source>
</evidence>
<dbReference type="Gene3D" id="3.20.20.120">
    <property type="entry name" value="Enolase-like C-terminal domain"/>
    <property type="match status" value="1"/>
</dbReference>
<keyword evidence="4" id="KW-1185">Reference proteome</keyword>
<dbReference type="EMBL" id="JBHXCV010000003">
    <property type="protein sequence ID" value="MFD6792841.1"/>
    <property type="molecule type" value="Genomic_DNA"/>
</dbReference>
<dbReference type="Proteomes" id="UP001598673">
    <property type="component" value="Unassembled WGS sequence"/>
</dbReference>
<dbReference type="SMART" id="SM00922">
    <property type="entry name" value="MR_MLE"/>
    <property type="match status" value="1"/>
</dbReference>
<evidence type="ECO:0000313" key="3">
    <source>
        <dbReference type="EMBL" id="MFD6792841.1"/>
    </source>
</evidence>
<dbReference type="CDD" id="cd03316">
    <property type="entry name" value="MR_like"/>
    <property type="match status" value="1"/>
</dbReference>
<feature type="domain" description="Mandelate racemase/muconate lactonizing enzyme C-terminal" evidence="2">
    <location>
        <begin position="149"/>
        <end position="244"/>
    </location>
</feature>
<dbReference type="InterPro" id="IPR018110">
    <property type="entry name" value="Mandel_Rmase/mucon_lact_enz_CS"/>
</dbReference>
<dbReference type="PANTHER" id="PTHR48080">
    <property type="entry name" value="D-GALACTONATE DEHYDRATASE-RELATED"/>
    <property type="match status" value="1"/>
</dbReference>
<dbReference type="Pfam" id="PF13378">
    <property type="entry name" value="MR_MLE_C"/>
    <property type="match status" value="1"/>
</dbReference>
<protein>
    <submittedName>
        <fullName evidence="3">Mandelate racemase/muconate lactonizing enzyme family protein</fullName>
    </submittedName>
</protein>
<dbReference type="SFLD" id="SFLDG00179">
    <property type="entry name" value="mandelate_racemase"/>
    <property type="match status" value="1"/>
</dbReference>
<dbReference type="InterPro" id="IPR034593">
    <property type="entry name" value="DgoD-like"/>
</dbReference>
<dbReference type="InterPro" id="IPR013342">
    <property type="entry name" value="Mandelate_racemase_C"/>
</dbReference>
<dbReference type="SUPFAM" id="SSF54826">
    <property type="entry name" value="Enolase N-terminal domain-like"/>
    <property type="match status" value="1"/>
</dbReference>
<accession>A0ABW6G0W9</accession>
<dbReference type="RefSeq" id="WP_258937616.1">
    <property type="nucleotide sequence ID" value="NZ_JANBBF010000012.1"/>
</dbReference>
<dbReference type="Pfam" id="PF02746">
    <property type="entry name" value="MR_MLE_N"/>
    <property type="match status" value="1"/>
</dbReference>
<sequence length="396" mass="42451">MRTRPFVTEVETFPLEVELEDGGYGSARARVAARVATLVKITTSDGVSGWGEAFGPPRQVAPFLADIAREVVGTPVDVRETRTLDMVSQGYHHLSWGLPVAAASGIDIALWDAYARTFGVPASHLLGGALHTTVHAYASSGYVTRDQDLGRFRDTMAKHAAEGFTAVKIKLGIAPRDDRARTEAAREAMGGDGVVIVDYNGNATAATLVRSVDGIRDLDPYWVEEPVGPDDLAGWRAVRGVGVPLSAGEALYTRYGFRDPIAERRIDIVQPDLTKCGGFSEGQVIRQLAAAWNLQLSPHCWGTGVAQAATLQFLAATPTVPFGMAGEPPLFFEFDRGHNPLREGVLVDPVAARGGVVAIPDGPGLGVTIDEEWVRGHAMKEHGVRLRAHATSSTRR</sequence>
<dbReference type="Gene3D" id="3.30.390.10">
    <property type="entry name" value="Enolase-like, N-terminal domain"/>
    <property type="match status" value="1"/>
</dbReference>
<dbReference type="InterPro" id="IPR036849">
    <property type="entry name" value="Enolase-like_C_sf"/>
</dbReference>
<reference evidence="3 4" key="1">
    <citation type="submission" date="2024-09" db="EMBL/GenBank/DDBJ databases">
        <title>The Natural Products Discovery Center: Release of the First 8490 Sequenced Strains for Exploring Actinobacteria Biosynthetic Diversity.</title>
        <authorList>
            <person name="Kalkreuter E."/>
            <person name="Kautsar S.A."/>
            <person name="Yang D."/>
            <person name="Bader C.D."/>
            <person name="Teijaro C.N."/>
            <person name="Fluegel L."/>
            <person name="Davis C.M."/>
            <person name="Simpson J.R."/>
            <person name="Lauterbach L."/>
            <person name="Steele A.D."/>
            <person name="Gui C."/>
            <person name="Meng S."/>
            <person name="Li G."/>
            <person name="Viehrig K."/>
            <person name="Ye F."/>
            <person name="Su P."/>
            <person name="Kiefer A.F."/>
            <person name="Nichols A."/>
            <person name="Cepeda A.J."/>
            <person name="Yan W."/>
            <person name="Fan B."/>
            <person name="Jiang Y."/>
            <person name="Adhikari A."/>
            <person name="Zheng C.-J."/>
            <person name="Schuster L."/>
            <person name="Cowan T.M."/>
            <person name="Smanski M.J."/>
            <person name="Chevrette M.G."/>
            <person name="De Carvalho L.P.S."/>
            <person name="Shen B."/>
        </authorList>
    </citation>
    <scope>NUCLEOTIDE SEQUENCE [LARGE SCALE GENOMIC DNA]</scope>
    <source>
        <strain evidence="3 4">NPDC060353</strain>
    </source>
</reference>
<evidence type="ECO:0000256" key="1">
    <source>
        <dbReference type="ARBA" id="ARBA00023239"/>
    </source>
</evidence>
<dbReference type="PANTHER" id="PTHR48080:SF2">
    <property type="entry name" value="D-GALACTONATE DEHYDRATASE"/>
    <property type="match status" value="1"/>
</dbReference>
<gene>
    <name evidence="3" type="ORF">ACFWGY_05850</name>
</gene>
<name>A0ABW6G0W9_9PSEU</name>
<dbReference type="SFLD" id="SFLDS00001">
    <property type="entry name" value="Enolase"/>
    <property type="match status" value="1"/>
</dbReference>
<evidence type="ECO:0000313" key="4">
    <source>
        <dbReference type="Proteomes" id="UP001598673"/>
    </source>
</evidence>
<dbReference type="InterPro" id="IPR029017">
    <property type="entry name" value="Enolase-like_N"/>
</dbReference>
<dbReference type="SUPFAM" id="SSF51604">
    <property type="entry name" value="Enolase C-terminal domain-like"/>
    <property type="match status" value="1"/>
</dbReference>
<keyword evidence="1" id="KW-0456">Lyase</keyword>